<dbReference type="PANTHER" id="PTHR11070:SF2">
    <property type="entry name" value="ATP-DEPENDENT DNA HELICASE SRS2"/>
    <property type="match status" value="1"/>
</dbReference>
<dbReference type="InterPro" id="IPR027785">
    <property type="entry name" value="UvrD-like_helicase_C"/>
</dbReference>
<evidence type="ECO:0000259" key="1">
    <source>
        <dbReference type="Pfam" id="PF04851"/>
    </source>
</evidence>
<dbReference type="Proteomes" id="UP000633619">
    <property type="component" value="Unassembled WGS sequence"/>
</dbReference>
<dbReference type="Pfam" id="PF13538">
    <property type="entry name" value="UvrD_C_2"/>
    <property type="match status" value="1"/>
</dbReference>
<dbReference type="GO" id="GO:0000725">
    <property type="term" value="P:recombinational repair"/>
    <property type="evidence" value="ECO:0007669"/>
    <property type="project" value="TreeGrafter"/>
</dbReference>
<evidence type="ECO:0000313" key="3">
    <source>
        <dbReference type="EMBL" id="MBH8594671.1"/>
    </source>
</evidence>
<evidence type="ECO:0000259" key="2">
    <source>
        <dbReference type="Pfam" id="PF13538"/>
    </source>
</evidence>
<dbReference type="PANTHER" id="PTHR11070">
    <property type="entry name" value="UVRD / RECB / PCRA DNA HELICASE FAMILY MEMBER"/>
    <property type="match status" value="1"/>
</dbReference>
<dbReference type="AlphaFoldDB" id="A0A8I1AB27"/>
<dbReference type="GO" id="GO:0005524">
    <property type="term" value="F:ATP binding"/>
    <property type="evidence" value="ECO:0007669"/>
    <property type="project" value="InterPro"/>
</dbReference>
<sequence>MARMIPDYYEKELRSRGEKEVFELFKNAPGTEDWVVLHSLGISRHVKRVEGEIDFVVLAPRLGIFCLEVKAGEVRRENGVWIYKNLKGREFKKAVGPFEQARDGMYSLRDSIRKRFGNYGRIGNLLFEYGVMFTDIEFKISAPDIDQWKVYDVRDKKNPVTEYIIRLHQEKKKKLEQSGVKIELPDKKDIEQLVSYLRKDFDFVVPFWYKEELVEKDIIRLTEEQYICLDYIQFNDRVLFEGGPGTGKTMLAVESARRSALKRERVLFLCFNNLLADTLKKRLEEYPLVEVSSFHRFLRRICKGVPFRHSGKYFYETELPEKAFEILVENGFDAYDRLIIDEGQDLIRKNYLDVMDLLVKNGLSGGRWQIFCDLEHQAIYSEQDREEMLSLLEKESKFTSFRLQKNCRNTKFIAEHALILSEARRDAYTVNDIEGFRVDYWFYNDEKELTEKVAELLKDLVKQGTDKNSITLLSPKKLQNSALSSFSHPKFRLHDLTVSSSKSPGEISFCTIHSYKGLENNHIIITDIDDLESDWIQELLYVGMTRAKVKLFMFIHHDLKDAWNQKMIRGIQQ</sequence>
<evidence type="ECO:0000313" key="4">
    <source>
        <dbReference type="Proteomes" id="UP000633619"/>
    </source>
</evidence>
<dbReference type="Gene3D" id="3.40.50.300">
    <property type="entry name" value="P-loop containing nucleotide triphosphate hydrolases"/>
    <property type="match status" value="2"/>
</dbReference>
<dbReference type="GO" id="GO:0005829">
    <property type="term" value="C:cytosol"/>
    <property type="evidence" value="ECO:0007669"/>
    <property type="project" value="TreeGrafter"/>
</dbReference>
<dbReference type="Pfam" id="PF04851">
    <property type="entry name" value="ResIII"/>
    <property type="match status" value="1"/>
</dbReference>
<comment type="caution">
    <text evidence="3">The sequence shown here is derived from an EMBL/GenBank/DDBJ whole genome shotgun (WGS) entry which is preliminary data.</text>
</comment>
<keyword evidence="4" id="KW-1185">Reference proteome</keyword>
<dbReference type="InterPro" id="IPR000212">
    <property type="entry name" value="DNA_helicase_UvrD/REP"/>
</dbReference>
<dbReference type="GO" id="GO:0016787">
    <property type="term" value="F:hydrolase activity"/>
    <property type="evidence" value="ECO:0007669"/>
    <property type="project" value="InterPro"/>
</dbReference>
<feature type="domain" description="UvrD-like helicase C-terminal" evidence="2">
    <location>
        <begin position="510"/>
        <end position="553"/>
    </location>
</feature>
<dbReference type="InterPro" id="IPR027417">
    <property type="entry name" value="P-loop_NTPase"/>
</dbReference>
<organism evidence="3 4">
    <name type="scientific">Thermoactinomyces intermedius</name>
    <dbReference type="NCBI Taxonomy" id="2024"/>
    <lineage>
        <taxon>Bacteria</taxon>
        <taxon>Bacillati</taxon>
        <taxon>Bacillota</taxon>
        <taxon>Bacilli</taxon>
        <taxon>Bacillales</taxon>
        <taxon>Thermoactinomycetaceae</taxon>
        <taxon>Thermoactinomyces</taxon>
    </lineage>
</organism>
<dbReference type="SUPFAM" id="SSF52540">
    <property type="entry name" value="P-loop containing nucleoside triphosphate hydrolases"/>
    <property type="match status" value="1"/>
</dbReference>
<dbReference type="GO" id="GO:0043138">
    <property type="term" value="F:3'-5' DNA helicase activity"/>
    <property type="evidence" value="ECO:0007669"/>
    <property type="project" value="TreeGrafter"/>
</dbReference>
<reference evidence="3 4" key="1">
    <citation type="submission" date="2020-12" db="EMBL/GenBank/DDBJ databases">
        <title>WGS of Thermoactinomyces spp.</title>
        <authorList>
            <person name="Cheng K."/>
        </authorList>
    </citation>
    <scope>NUCLEOTIDE SEQUENCE [LARGE SCALE GENOMIC DNA]</scope>
    <source>
        <strain evidence="4">CICC 10671\DSM 43846</strain>
    </source>
</reference>
<dbReference type="InterPro" id="IPR006935">
    <property type="entry name" value="Helicase/UvrB_N"/>
</dbReference>
<gene>
    <name evidence="3" type="ORF">I8U20_04930</name>
</gene>
<feature type="domain" description="Helicase/UvrB N-terminal" evidence="1">
    <location>
        <begin position="233"/>
        <end position="293"/>
    </location>
</feature>
<protein>
    <submittedName>
        <fullName evidence="3">NERD domain-containing protein</fullName>
    </submittedName>
</protein>
<name>A0A8I1AB27_THEIN</name>
<proteinExistence type="predicted"/>
<accession>A0A8I1AB27</accession>
<dbReference type="GO" id="GO:0003677">
    <property type="term" value="F:DNA binding"/>
    <property type="evidence" value="ECO:0007669"/>
    <property type="project" value="InterPro"/>
</dbReference>
<dbReference type="EMBL" id="JAECVW010000002">
    <property type="protein sequence ID" value="MBH8594671.1"/>
    <property type="molecule type" value="Genomic_DNA"/>
</dbReference>